<dbReference type="PANTHER" id="PTHR43280">
    <property type="entry name" value="ARAC-FAMILY TRANSCRIPTIONAL REGULATOR"/>
    <property type="match status" value="1"/>
</dbReference>
<evidence type="ECO:0000256" key="2">
    <source>
        <dbReference type="ARBA" id="ARBA00023125"/>
    </source>
</evidence>
<accession>A0A2T0TS89</accession>
<keyword evidence="3" id="KW-0804">Transcription</keyword>
<sequence length="289" mass="33088">MKARLLKVSKNISHSFSARKDVSPDINNKWHYHHEIELVYFKSGSGTQFVGDRIKPFHSGDIVLIGSNLPHHFRFDDSYFDSKKELAAEVYVIHFNDDFWGKSFLELPENRPLKELISRSELGLHLSGLQRNPAISLIKEIVKAEGPSKIILLMQILLHIAETRSTEALASFGFKHSISSSGRDRIQDIYNYSIVNFRQKIQLDTVAAIAGINPTSFCKYFKSRTRKTYSGFINEIRIGYACKLLLENKMSVKEICYESGYSNFTSFHSHFKNITGKSPLNYRRDVVGD</sequence>
<organism evidence="5 6">
    <name type="scientific">Arcticibacter pallidicorallinus</name>
    <dbReference type="NCBI Taxonomy" id="1259464"/>
    <lineage>
        <taxon>Bacteria</taxon>
        <taxon>Pseudomonadati</taxon>
        <taxon>Bacteroidota</taxon>
        <taxon>Sphingobacteriia</taxon>
        <taxon>Sphingobacteriales</taxon>
        <taxon>Sphingobacteriaceae</taxon>
        <taxon>Arcticibacter</taxon>
    </lineage>
</organism>
<dbReference type="GO" id="GO:0043565">
    <property type="term" value="F:sequence-specific DNA binding"/>
    <property type="evidence" value="ECO:0007669"/>
    <property type="project" value="InterPro"/>
</dbReference>
<dbReference type="OrthoDB" id="9787988at2"/>
<dbReference type="Gene3D" id="1.10.10.60">
    <property type="entry name" value="Homeodomain-like"/>
    <property type="match status" value="2"/>
</dbReference>
<dbReference type="InterPro" id="IPR013096">
    <property type="entry name" value="Cupin_2"/>
</dbReference>
<dbReference type="RefSeq" id="WP_106295385.1">
    <property type="nucleotide sequence ID" value="NZ_PVTH01000014.1"/>
</dbReference>
<proteinExistence type="predicted"/>
<dbReference type="InterPro" id="IPR018062">
    <property type="entry name" value="HTH_AraC-typ_CS"/>
</dbReference>
<dbReference type="SMART" id="SM00342">
    <property type="entry name" value="HTH_ARAC"/>
    <property type="match status" value="1"/>
</dbReference>
<dbReference type="InterPro" id="IPR011051">
    <property type="entry name" value="RmlC_Cupin_sf"/>
</dbReference>
<dbReference type="Proteomes" id="UP000238034">
    <property type="component" value="Unassembled WGS sequence"/>
</dbReference>
<protein>
    <submittedName>
        <fullName evidence="5">AraC-like DNA-binding protein</fullName>
    </submittedName>
</protein>
<dbReference type="InterPro" id="IPR014710">
    <property type="entry name" value="RmlC-like_jellyroll"/>
</dbReference>
<dbReference type="PANTHER" id="PTHR43280:SF27">
    <property type="entry name" value="TRANSCRIPTIONAL REGULATOR MTLR"/>
    <property type="match status" value="1"/>
</dbReference>
<dbReference type="Pfam" id="PF12833">
    <property type="entry name" value="HTH_18"/>
    <property type="match status" value="1"/>
</dbReference>
<dbReference type="EMBL" id="PVTH01000014">
    <property type="protein sequence ID" value="PRY48574.1"/>
    <property type="molecule type" value="Genomic_DNA"/>
</dbReference>
<name>A0A2T0TS89_9SPHI</name>
<dbReference type="GO" id="GO:0003700">
    <property type="term" value="F:DNA-binding transcription factor activity"/>
    <property type="evidence" value="ECO:0007669"/>
    <property type="project" value="InterPro"/>
</dbReference>
<reference evidence="5 6" key="1">
    <citation type="submission" date="2018-03" db="EMBL/GenBank/DDBJ databases">
        <title>Genomic Encyclopedia of Type Strains, Phase III (KMG-III): the genomes of soil and plant-associated and newly described type strains.</title>
        <authorList>
            <person name="Whitman W."/>
        </authorList>
    </citation>
    <scope>NUCLEOTIDE SEQUENCE [LARGE SCALE GENOMIC DNA]</scope>
    <source>
        <strain evidence="5 6">CGMCC 1.9313</strain>
    </source>
</reference>
<keyword evidence="2 5" id="KW-0238">DNA-binding</keyword>
<dbReference type="AlphaFoldDB" id="A0A2T0TS89"/>
<dbReference type="PROSITE" id="PS01124">
    <property type="entry name" value="HTH_ARAC_FAMILY_2"/>
    <property type="match status" value="1"/>
</dbReference>
<dbReference type="SUPFAM" id="SSF51182">
    <property type="entry name" value="RmlC-like cupins"/>
    <property type="match status" value="1"/>
</dbReference>
<dbReference type="InterPro" id="IPR009057">
    <property type="entry name" value="Homeodomain-like_sf"/>
</dbReference>
<comment type="caution">
    <text evidence="5">The sequence shown here is derived from an EMBL/GenBank/DDBJ whole genome shotgun (WGS) entry which is preliminary data.</text>
</comment>
<evidence type="ECO:0000256" key="1">
    <source>
        <dbReference type="ARBA" id="ARBA00023015"/>
    </source>
</evidence>
<feature type="domain" description="HTH araC/xylS-type" evidence="4">
    <location>
        <begin position="187"/>
        <end position="285"/>
    </location>
</feature>
<evidence type="ECO:0000256" key="3">
    <source>
        <dbReference type="ARBA" id="ARBA00023163"/>
    </source>
</evidence>
<evidence type="ECO:0000313" key="6">
    <source>
        <dbReference type="Proteomes" id="UP000238034"/>
    </source>
</evidence>
<dbReference type="Pfam" id="PF07883">
    <property type="entry name" value="Cupin_2"/>
    <property type="match status" value="1"/>
</dbReference>
<keyword evidence="6" id="KW-1185">Reference proteome</keyword>
<dbReference type="InterPro" id="IPR018060">
    <property type="entry name" value="HTH_AraC"/>
</dbReference>
<keyword evidence="1" id="KW-0805">Transcription regulation</keyword>
<evidence type="ECO:0000259" key="4">
    <source>
        <dbReference type="PROSITE" id="PS01124"/>
    </source>
</evidence>
<dbReference type="PROSITE" id="PS00041">
    <property type="entry name" value="HTH_ARAC_FAMILY_1"/>
    <property type="match status" value="1"/>
</dbReference>
<evidence type="ECO:0000313" key="5">
    <source>
        <dbReference type="EMBL" id="PRY48574.1"/>
    </source>
</evidence>
<dbReference type="SUPFAM" id="SSF46689">
    <property type="entry name" value="Homeodomain-like"/>
    <property type="match status" value="2"/>
</dbReference>
<gene>
    <name evidence="5" type="ORF">B0I27_11433</name>
</gene>
<dbReference type="Gene3D" id="2.60.120.10">
    <property type="entry name" value="Jelly Rolls"/>
    <property type="match status" value="1"/>
</dbReference>